<reference evidence="1 2" key="1">
    <citation type="journal article" date="2014" name="PLoS Genet.">
        <title>Phylogenetically driven sequencing of extremely halophilic archaea reveals strategies for static and dynamic osmo-response.</title>
        <authorList>
            <person name="Becker E.A."/>
            <person name="Seitzer P.M."/>
            <person name="Tritt A."/>
            <person name="Larsen D."/>
            <person name="Krusor M."/>
            <person name="Yao A.I."/>
            <person name="Wu D."/>
            <person name="Madern D."/>
            <person name="Eisen J.A."/>
            <person name="Darling A.E."/>
            <person name="Facciotti M.T."/>
        </authorList>
    </citation>
    <scope>NUCLEOTIDE SEQUENCE [LARGE SCALE GENOMIC DNA]</scope>
    <source>
        <strain evidence="1 2">JCM 10879</strain>
    </source>
</reference>
<accession>M0M933</accession>
<gene>
    <name evidence="1" type="ORF">C446_06190</name>
</gene>
<dbReference type="RefSeq" id="WP_006672184.1">
    <property type="nucleotide sequence ID" value="NZ_AOMA01000067.1"/>
</dbReference>
<dbReference type="eggNOG" id="arCOG06262">
    <property type="taxonomic scope" value="Archaea"/>
</dbReference>
<keyword evidence="2" id="KW-1185">Reference proteome</keyword>
<dbReference type="Pfam" id="PF20127">
    <property type="entry name" value="DUF6517"/>
    <property type="match status" value="1"/>
</dbReference>
<evidence type="ECO:0000313" key="1">
    <source>
        <dbReference type="EMBL" id="EMA41124.1"/>
    </source>
</evidence>
<dbReference type="AlphaFoldDB" id="M0M933"/>
<dbReference type="Proteomes" id="UP000011607">
    <property type="component" value="Unassembled WGS sequence"/>
</dbReference>
<proteinExistence type="predicted"/>
<dbReference type="OrthoDB" id="205286at2157"/>
<protein>
    <recommendedName>
        <fullName evidence="3">Lipoprotein</fullName>
    </recommendedName>
</protein>
<name>M0M933_9EURY</name>
<dbReference type="InterPro" id="IPR006311">
    <property type="entry name" value="TAT_signal"/>
</dbReference>
<dbReference type="EMBL" id="AOMA01000067">
    <property type="protein sequence ID" value="EMA41124.1"/>
    <property type="molecule type" value="Genomic_DNA"/>
</dbReference>
<comment type="caution">
    <text evidence="1">The sequence shown here is derived from an EMBL/GenBank/DDBJ whole genome shotgun (WGS) entry which is preliminary data.</text>
</comment>
<evidence type="ECO:0000313" key="2">
    <source>
        <dbReference type="Proteomes" id="UP000011607"/>
    </source>
</evidence>
<dbReference type="PROSITE" id="PS51318">
    <property type="entry name" value="TAT"/>
    <property type="match status" value="1"/>
</dbReference>
<dbReference type="PROSITE" id="PS51257">
    <property type="entry name" value="PROKAR_LIPOPROTEIN"/>
    <property type="match status" value="1"/>
</dbReference>
<evidence type="ECO:0008006" key="3">
    <source>
        <dbReference type="Google" id="ProtNLM"/>
    </source>
</evidence>
<organism evidence="1 2">
    <name type="scientific">Halobiforma nitratireducens JCM 10879</name>
    <dbReference type="NCBI Taxonomy" id="1227454"/>
    <lineage>
        <taxon>Archaea</taxon>
        <taxon>Methanobacteriati</taxon>
        <taxon>Methanobacteriota</taxon>
        <taxon>Stenosarchaea group</taxon>
        <taxon>Halobacteria</taxon>
        <taxon>Halobacteriales</taxon>
        <taxon>Natrialbaceae</taxon>
        <taxon>Halobiforma</taxon>
    </lineage>
</organism>
<sequence>MTTSRRSLLAAGATGTLALTAGCLDFALGNAPLEFTARRAAPSDATLEGTGYVEDEVEEQSFEETVEVAGLEREVRAGIWTSVYTKDRDFEGQTHEASVFAAVSVPGMEVAGYSVNPLDGLSNEELLEEFLEQLEGGEGEDGFALEDLEHDETFQLPILGEGRDVDAFVGETEFQGRTVDVDVVVSSFLHDDDLLVVLGSYPEPFAEESANVEVLMESLEHPI</sequence>
<dbReference type="InterPro" id="IPR045396">
    <property type="entry name" value="DUF6517"/>
</dbReference>